<protein>
    <submittedName>
        <fullName evidence="1">Predicted thiol-disulfide oxidoreductase YuxK, DCC family</fullName>
    </submittedName>
</protein>
<reference evidence="2" key="1">
    <citation type="submission" date="2016-11" db="EMBL/GenBank/DDBJ databases">
        <authorList>
            <person name="Varghese N."/>
            <person name="Submissions S."/>
        </authorList>
    </citation>
    <scope>NUCLEOTIDE SEQUENCE [LARGE SCALE GENOMIC DNA]</scope>
    <source>
        <strain evidence="2">DSM 16579</strain>
    </source>
</reference>
<dbReference type="InterPro" id="IPR007263">
    <property type="entry name" value="DCC1-like"/>
</dbReference>
<dbReference type="GO" id="GO:0015035">
    <property type="term" value="F:protein-disulfide reductase activity"/>
    <property type="evidence" value="ECO:0007669"/>
    <property type="project" value="InterPro"/>
</dbReference>
<dbReference type="OrthoDB" id="5294764at2"/>
<dbReference type="PANTHER" id="PTHR34290">
    <property type="entry name" value="SI:CH73-390P7.2"/>
    <property type="match status" value="1"/>
</dbReference>
<dbReference type="Pfam" id="PF04134">
    <property type="entry name" value="DCC1-like"/>
    <property type="match status" value="1"/>
</dbReference>
<dbReference type="InterPro" id="IPR044691">
    <property type="entry name" value="DCC1_Trx"/>
</dbReference>
<dbReference type="EMBL" id="FQVF01000013">
    <property type="protein sequence ID" value="SHF90899.1"/>
    <property type="molecule type" value="Genomic_DNA"/>
</dbReference>
<evidence type="ECO:0000313" key="1">
    <source>
        <dbReference type="EMBL" id="SHF90899.1"/>
    </source>
</evidence>
<dbReference type="STRING" id="1122206.SAMN02745753_02856"/>
<dbReference type="PANTHER" id="PTHR34290:SF2">
    <property type="entry name" value="OS04G0668800 PROTEIN"/>
    <property type="match status" value="1"/>
</dbReference>
<proteinExistence type="predicted"/>
<dbReference type="RefSeq" id="WP_072840358.1">
    <property type="nucleotide sequence ID" value="NZ_FQVF01000013.1"/>
</dbReference>
<sequence>MLTIFYDGHCPLCAAEMQTLQSLDTQKKLQLEDIHAKNFSERFPYIDKVEADRLLHGQLANGKIIKGLDVTCLAWKLVGKHKWMQTLRWPVIRFFADMGYKFFARYRHQISSFVTGKPRCESCLKDRCDL</sequence>
<dbReference type="Proteomes" id="UP000184517">
    <property type="component" value="Unassembled WGS sequence"/>
</dbReference>
<evidence type="ECO:0000313" key="2">
    <source>
        <dbReference type="Proteomes" id="UP000184517"/>
    </source>
</evidence>
<gene>
    <name evidence="1" type="ORF">SAMN02745753_02856</name>
</gene>
<dbReference type="AlphaFoldDB" id="A0A1M5FHJ4"/>
<organism evidence="1 2">
    <name type="scientific">Marinomonas polaris DSM 16579</name>
    <dbReference type="NCBI Taxonomy" id="1122206"/>
    <lineage>
        <taxon>Bacteria</taxon>
        <taxon>Pseudomonadati</taxon>
        <taxon>Pseudomonadota</taxon>
        <taxon>Gammaproteobacteria</taxon>
        <taxon>Oceanospirillales</taxon>
        <taxon>Oceanospirillaceae</taxon>
        <taxon>Marinomonas</taxon>
    </lineage>
</organism>
<accession>A0A1M5FHJ4</accession>
<name>A0A1M5FHJ4_9GAMM</name>
<keyword evidence="2" id="KW-1185">Reference proteome</keyword>